<name>A0A1M5U4S2_9CLOT</name>
<accession>A0A1M5U4S2</accession>
<evidence type="ECO:0000313" key="1">
    <source>
        <dbReference type="EMBL" id="SHH57861.1"/>
    </source>
</evidence>
<protein>
    <submittedName>
        <fullName evidence="1">Outer membrane lipoprotein-sorting protein</fullName>
    </submittedName>
</protein>
<dbReference type="EMBL" id="FQXM01000007">
    <property type="protein sequence ID" value="SHH57861.1"/>
    <property type="molecule type" value="Genomic_DNA"/>
</dbReference>
<dbReference type="Proteomes" id="UP000184447">
    <property type="component" value="Unassembled WGS sequence"/>
</dbReference>
<keyword evidence="1" id="KW-0449">Lipoprotein</keyword>
<organism evidence="1 2">
    <name type="scientific">Clostridium grantii DSM 8605</name>
    <dbReference type="NCBI Taxonomy" id="1121316"/>
    <lineage>
        <taxon>Bacteria</taxon>
        <taxon>Bacillati</taxon>
        <taxon>Bacillota</taxon>
        <taxon>Clostridia</taxon>
        <taxon>Eubacteriales</taxon>
        <taxon>Clostridiaceae</taxon>
        <taxon>Clostridium</taxon>
    </lineage>
</organism>
<dbReference type="OrthoDB" id="2047841at2"/>
<dbReference type="Gene3D" id="2.50.20.10">
    <property type="entry name" value="Lipoprotein localisation LolA/LolB/LppX"/>
    <property type="match status" value="1"/>
</dbReference>
<evidence type="ECO:0000313" key="2">
    <source>
        <dbReference type="Proteomes" id="UP000184447"/>
    </source>
</evidence>
<dbReference type="STRING" id="1121316.SAMN02745207_01573"/>
<keyword evidence="2" id="KW-1185">Reference proteome</keyword>
<sequence>MNKSRGIFIVVFLFLICLMSGCGKKELQAEDVISELKEIGAYSCDIAIHNKNSKQTVTYNCKQYYNSQFGHRLEIDDERILIFKGNDISINDLNNGAFYSTDDDFDSVFKLSFVEEYIGLLYTDEEIKYVFENEEGKNIMLIYLNIPGSNRNLNKAVMYVDADEVVPIKTIIYDFQDKEKIQFVYENFQKSEDVGEERFQTK</sequence>
<reference evidence="1 2" key="1">
    <citation type="submission" date="2016-11" db="EMBL/GenBank/DDBJ databases">
        <authorList>
            <person name="Jaros S."/>
            <person name="Januszkiewicz K."/>
            <person name="Wedrychowicz H."/>
        </authorList>
    </citation>
    <scope>NUCLEOTIDE SEQUENCE [LARGE SCALE GENOMIC DNA]</scope>
    <source>
        <strain evidence="1 2">DSM 8605</strain>
    </source>
</reference>
<gene>
    <name evidence="1" type="ORF">SAMN02745207_01573</name>
</gene>
<dbReference type="InterPro" id="IPR014584">
    <property type="entry name" value="UCP033729"/>
</dbReference>
<dbReference type="AlphaFoldDB" id="A0A1M5U4S2"/>
<dbReference type="RefSeq" id="WP_073337889.1">
    <property type="nucleotide sequence ID" value="NZ_FQXM01000007.1"/>
</dbReference>
<dbReference type="PIRSF" id="PIRSF033729">
    <property type="entry name" value="UCP033729"/>
    <property type="match status" value="1"/>
</dbReference>
<dbReference type="PROSITE" id="PS51257">
    <property type="entry name" value="PROKAR_LIPOPROTEIN"/>
    <property type="match status" value="1"/>
</dbReference>
<dbReference type="NCBIfam" id="NF041287">
    <property type="entry name" value="lipo_GerS_rel"/>
    <property type="match status" value="1"/>
</dbReference>
<proteinExistence type="predicted"/>